<dbReference type="InterPro" id="IPR043917">
    <property type="entry name" value="DUF5753"/>
</dbReference>
<dbReference type="PROSITE" id="PS50943">
    <property type="entry name" value="HTH_CROC1"/>
    <property type="match status" value="1"/>
</dbReference>
<feature type="domain" description="HTH cro/C1-type" evidence="1">
    <location>
        <begin position="19"/>
        <end position="73"/>
    </location>
</feature>
<dbReference type="SUPFAM" id="SSF47413">
    <property type="entry name" value="lambda repressor-like DNA-binding domains"/>
    <property type="match status" value="1"/>
</dbReference>
<keyword evidence="3" id="KW-1185">Reference proteome</keyword>
<sequence length="287" mass="32268">MVTERISPTLRRRRLASRLRQLREQADMTVAEAAKAIEWTPSKITWIETNRGKRPNPRDVRDLCDAYEVTNERERAYLEQLARDGRLKGWWDPYGDVLPHPYENYVGLEAEAATVLNFELGMIPGLLQTEDYARAMIQAGPAELAADKVDKRVEVRIKRQAALRQDPGLRLVAVIDEAALHRQVGSTTVMRAQLQHLVDIAEELSRVTIQVVPFIRGAHSSMTNGFVILQFPESEDPDVVYVENAAGGLWLEDVQEITGHHVAFQHLLGNADSAPDTIAMIAKMARS</sequence>
<name>A0ABP8TXA3_9ACTN</name>
<dbReference type="EMBL" id="BAABHJ010000040">
    <property type="protein sequence ID" value="GAA4618757.1"/>
    <property type="molecule type" value="Genomic_DNA"/>
</dbReference>
<gene>
    <name evidence="2" type="ORF">GCM10023195_84530</name>
</gene>
<proteinExistence type="predicted"/>
<comment type="caution">
    <text evidence="2">The sequence shown here is derived from an EMBL/GenBank/DDBJ whole genome shotgun (WGS) entry which is preliminary data.</text>
</comment>
<dbReference type="Pfam" id="PF13560">
    <property type="entry name" value="HTH_31"/>
    <property type="match status" value="1"/>
</dbReference>
<dbReference type="Proteomes" id="UP001500212">
    <property type="component" value="Unassembled WGS sequence"/>
</dbReference>
<organism evidence="2 3">
    <name type="scientific">Actinoallomurus liliacearum</name>
    <dbReference type="NCBI Taxonomy" id="1080073"/>
    <lineage>
        <taxon>Bacteria</taxon>
        <taxon>Bacillati</taxon>
        <taxon>Actinomycetota</taxon>
        <taxon>Actinomycetes</taxon>
        <taxon>Streptosporangiales</taxon>
        <taxon>Thermomonosporaceae</taxon>
        <taxon>Actinoallomurus</taxon>
    </lineage>
</organism>
<dbReference type="Pfam" id="PF19054">
    <property type="entry name" value="DUF5753"/>
    <property type="match status" value="1"/>
</dbReference>
<dbReference type="InterPro" id="IPR001387">
    <property type="entry name" value="Cro/C1-type_HTH"/>
</dbReference>
<evidence type="ECO:0000313" key="2">
    <source>
        <dbReference type="EMBL" id="GAA4618757.1"/>
    </source>
</evidence>
<reference evidence="3" key="1">
    <citation type="journal article" date="2019" name="Int. J. Syst. Evol. Microbiol.">
        <title>The Global Catalogue of Microorganisms (GCM) 10K type strain sequencing project: providing services to taxonomists for standard genome sequencing and annotation.</title>
        <authorList>
            <consortium name="The Broad Institute Genomics Platform"/>
            <consortium name="The Broad Institute Genome Sequencing Center for Infectious Disease"/>
            <person name="Wu L."/>
            <person name="Ma J."/>
        </authorList>
    </citation>
    <scope>NUCLEOTIDE SEQUENCE [LARGE SCALE GENOMIC DNA]</scope>
    <source>
        <strain evidence="3">JCM 17938</strain>
    </source>
</reference>
<protein>
    <submittedName>
        <fullName evidence="2">Helix-turn-helix transcriptional regulator</fullName>
    </submittedName>
</protein>
<dbReference type="CDD" id="cd00093">
    <property type="entry name" value="HTH_XRE"/>
    <property type="match status" value="1"/>
</dbReference>
<dbReference type="InterPro" id="IPR010982">
    <property type="entry name" value="Lambda_DNA-bd_dom_sf"/>
</dbReference>
<evidence type="ECO:0000259" key="1">
    <source>
        <dbReference type="PROSITE" id="PS50943"/>
    </source>
</evidence>
<dbReference type="SMART" id="SM00530">
    <property type="entry name" value="HTH_XRE"/>
    <property type="match status" value="1"/>
</dbReference>
<dbReference type="Gene3D" id="1.10.260.40">
    <property type="entry name" value="lambda repressor-like DNA-binding domains"/>
    <property type="match status" value="1"/>
</dbReference>
<dbReference type="RefSeq" id="WP_345366950.1">
    <property type="nucleotide sequence ID" value="NZ_BAABHJ010000040.1"/>
</dbReference>
<accession>A0ABP8TXA3</accession>
<evidence type="ECO:0000313" key="3">
    <source>
        <dbReference type="Proteomes" id="UP001500212"/>
    </source>
</evidence>